<dbReference type="SUPFAM" id="SSF160104">
    <property type="entry name" value="Acetoacetate decarboxylase-like"/>
    <property type="match status" value="1"/>
</dbReference>
<gene>
    <name evidence="1" type="ORF">C447_00380</name>
</gene>
<name>M0MCB0_9EURY</name>
<sequence length="258" mass="28613">MSERPLAEVALRDVLYVHWPIQPEKLRALVPDALSIDTHSGSAWISAVSVKLAEAKVRHVPRRPSAVSINLRTYVSHGEETGVYFLDLEIDDLISSWFGRLGFGMPYYHAEIERGYHDGAFTVESTRNRRGMTPARFSASVRPNTEDVSAIESGSLDEFLTERTNYFFEAGPRLRQTIEMLGTTTGVGSPDGSGSGMFAGAAEHDSWKITDAEGTVDAGTLFQAAEIPQPEGEPRFNYAREQFMRMARIRELSIPTQG</sequence>
<accession>M0MCB0</accession>
<dbReference type="RefSeq" id="WP_007689716.1">
    <property type="nucleotide sequence ID" value="NZ_AJRK01000420.1"/>
</dbReference>
<dbReference type="EMBL" id="AOMB01000003">
    <property type="protein sequence ID" value="EMA42000.1"/>
    <property type="molecule type" value="Genomic_DNA"/>
</dbReference>
<evidence type="ECO:0000313" key="2">
    <source>
        <dbReference type="Proteomes" id="UP000011566"/>
    </source>
</evidence>
<organism evidence="1 2">
    <name type="scientific">Halococcus hamelinensis 100A6</name>
    <dbReference type="NCBI Taxonomy" id="1132509"/>
    <lineage>
        <taxon>Archaea</taxon>
        <taxon>Methanobacteriati</taxon>
        <taxon>Methanobacteriota</taxon>
        <taxon>Stenosarchaea group</taxon>
        <taxon>Halobacteria</taxon>
        <taxon>Halobacteriales</taxon>
        <taxon>Halococcaceae</taxon>
        <taxon>Halococcus</taxon>
    </lineage>
</organism>
<dbReference type="PANTHER" id="PTHR39186">
    <property type="entry name" value="DUF2071 FAMILY PROTEIN"/>
    <property type="match status" value="1"/>
</dbReference>
<dbReference type="InterPro" id="IPR018644">
    <property type="entry name" value="DUF2071"/>
</dbReference>
<dbReference type="Gene3D" id="2.40.400.10">
    <property type="entry name" value="Acetoacetate decarboxylase-like"/>
    <property type="match status" value="1"/>
</dbReference>
<dbReference type="Proteomes" id="UP000011566">
    <property type="component" value="Unassembled WGS sequence"/>
</dbReference>
<dbReference type="PANTHER" id="PTHR39186:SF1">
    <property type="entry name" value="DUF2071 DOMAIN-CONTAINING PROTEIN"/>
    <property type="match status" value="1"/>
</dbReference>
<dbReference type="AlphaFoldDB" id="M0MCB0"/>
<reference evidence="1 2" key="1">
    <citation type="journal article" date="2014" name="PLoS Genet.">
        <title>Phylogenetically driven sequencing of extremely halophilic archaea reveals strategies for static and dynamic osmo-response.</title>
        <authorList>
            <person name="Becker E.A."/>
            <person name="Seitzer P.M."/>
            <person name="Tritt A."/>
            <person name="Larsen D."/>
            <person name="Krusor M."/>
            <person name="Yao A.I."/>
            <person name="Wu D."/>
            <person name="Madern D."/>
            <person name="Eisen J.A."/>
            <person name="Darling A.E."/>
            <person name="Facciotti M.T."/>
        </authorList>
    </citation>
    <scope>NUCLEOTIDE SEQUENCE [LARGE SCALE GENOMIC DNA]</scope>
    <source>
        <strain evidence="1 2">100A6</strain>
    </source>
</reference>
<dbReference type="InterPro" id="IPR023375">
    <property type="entry name" value="ADC_dom_sf"/>
</dbReference>
<proteinExistence type="predicted"/>
<evidence type="ECO:0008006" key="3">
    <source>
        <dbReference type="Google" id="ProtNLM"/>
    </source>
</evidence>
<dbReference type="PATRIC" id="fig|1132509.6.peg.92"/>
<protein>
    <recommendedName>
        <fullName evidence="3">DUF2071 domain-containing protein</fullName>
    </recommendedName>
</protein>
<dbReference type="eggNOG" id="arCOG04579">
    <property type="taxonomic scope" value="Archaea"/>
</dbReference>
<evidence type="ECO:0000313" key="1">
    <source>
        <dbReference type="EMBL" id="EMA42000.1"/>
    </source>
</evidence>
<dbReference type="Pfam" id="PF09844">
    <property type="entry name" value="DUF2071"/>
    <property type="match status" value="1"/>
</dbReference>
<keyword evidence="2" id="KW-1185">Reference proteome</keyword>
<dbReference type="OrthoDB" id="233478at2157"/>
<comment type="caution">
    <text evidence="1">The sequence shown here is derived from an EMBL/GenBank/DDBJ whole genome shotgun (WGS) entry which is preliminary data.</text>
</comment>